<proteinExistence type="predicted"/>
<keyword evidence="3" id="KW-1185">Reference proteome</keyword>
<organism evidence="2 3">
    <name type="scientific">Mytilus galloprovincialis</name>
    <name type="common">Mediterranean mussel</name>
    <dbReference type="NCBI Taxonomy" id="29158"/>
    <lineage>
        <taxon>Eukaryota</taxon>
        <taxon>Metazoa</taxon>
        <taxon>Spiralia</taxon>
        <taxon>Lophotrochozoa</taxon>
        <taxon>Mollusca</taxon>
        <taxon>Bivalvia</taxon>
        <taxon>Autobranchia</taxon>
        <taxon>Pteriomorphia</taxon>
        <taxon>Mytilida</taxon>
        <taxon>Mytiloidea</taxon>
        <taxon>Mytilidae</taxon>
        <taxon>Mytilinae</taxon>
        <taxon>Mytilus</taxon>
    </lineage>
</organism>
<feature type="domain" description="Prolow-density lipoprotein receptor-related protein 1-like beta-propeller" evidence="1">
    <location>
        <begin position="46"/>
        <end position="185"/>
    </location>
</feature>
<sequence>MNYLFYSLGLQNKLIYSTKNTIKEIDLRSGSISVLLANLGSDIYSLDCDYTNGYIYFPRHNLDVISRFRYPADKPYTVNNVTTAAQPISLVIDPLYENVYWTELYTGKICRCNLKGLDKACILQDDRLYAITLDHRNRWLYYSTFGTTRKIRRVRLNGSEKQTIIDSVEVTGLGIDTNRQLLYYMIHDKGELKSSSLNGTNIIDVFSTNKNQTSIGIYVYDSNIYCTNGLQLLKVTSSQAATAYVIHADTEQTLGVLLYDEMDVVYHEQI</sequence>
<dbReference type="EMBL" id="UYJE01010082">
    <property type="protein sequence ID" value="VDI79590.1"/>
    <property type="molecule type" value="Genomic_DNA"/>
</dbReference>
<dbReference type="GO" id="GO:0042813">
    <property type="term" value="F:Wnt receptor activity"/>
    <property type="evidence" value="ECO:0007669"/>
    <property type="project" value="TreeGrafter"/>
</dbReference>
<dbReference type="GO" id="GO:0060070">
    <property type="term" value="P:canonical Wnt signaling pathway"/>
    <property type="evidence" value="ECO:0007669"/>
    <property type="project" value="TreeGrafter"/>
</dbReference>
<dbReference type="InterPro" id="IPR011042">
    <property type="entry name" value="6-blade_b-propeller_TolB-like"/>
</dbReference>
<accession>A0A8B6HHF9</accession>
<dbReference type="AlphaFoldDB" id="A0A8B6HHF9"/>
<dbReference type="InterPro" id="IPR050778">
    <property type="entry name" value="Cueball_EGF_LRP_Nidogen"/>
</dbReference>
<dbReference type="Proteomes" id="UP000596742">
    <property type="component" value="Unassembled WGS sequence"/>
</dbReference>
<evidence type="ECO:0000313" key="3">
    <source>
        <dbReference type="Proteomes" id="UP000596742"/>
    </source>
</evidence>
<dbReference type="Pfam" id="PF16472">
    <property type="entry name" value="DUF5050"/>
    <property type="match status" value="1"/>
</dbReference>
<gene>
    <name evidence="2" type="ORF">MGAL_10B044789</name>
</gene>
<comment type="caution">
    <text evidence="2">The sequence shown here is derived from an EMBL/GenBank/DDBJ whole genome shotgun (WGS) entry which is preliminary data.</text>
</comment>
<evidence type="ECO:0000313" key="2">
    <source>
        <dbReference type="EMBL" id="VDI79590.1"/>
    </source>
</evidence>
<dbReference type="OrthoDB" id="382013at2759"/>
<dbReference type="GO" id="GO:0005886">
    <property type="term" value="C:plasma membrane"/>
    <property type="evidence" value="ECO:0007669"/>
    <property type="project" value="TreeGrafter"/>
</dbReference>
<dbReference type="PANTHER" id="PTHR46513:SF13">
    <property type="entry name" value="EGF-LIKE DOMAIN-CONTAINING PROTEIN"/>
    <property type="match status" value="1"/>
</dbReference>
<evidence type="ECO:0000259" key="1">
    <source>
        <dbReference type="Pfam" id="PF16472"/>
    </source>
</evidence>
<reference evidence="2" key="1">
    <citation type="submission" date="2018-11" db="EMBL/GenBank/DDBJ databases">
        <authorList>
            <person name="Alioto T."/>
            <person name="Alioto T."/>
        </authorList>
    </citation>
    <scope>NUCLEOTIDE SEQUENCE</scope>
</reference>
<dbReference type="InterPro" id="IPR000033">
    <property type="entry name" value="LDLR_classB_rpt"/>
</dbReference>
<dbReference type="GO" id="GO:0017147">
    <property type="term" value="F:Wnt-protein binding"/>
    <property type="evidence" value="ECO:0007669"/>
    <property type="project" value="TreeGrafter"/>
</dbReference>
<dbReference type="Gene3D" id="2.120.10.30">
    <property type="entry name" value="TolB, C-terminal domain"/>
    <property type="match status" value="1"/>
</dbReference>
<protein>
    <recommendedName>
        <fullName evidence="1">Prolow-density lipoprotein receptor-related protein 1-like beta-propeller domain-containing protein</fullName>
    </recommendedName>
</protein>
<dbReference type="InterPro" id="IPR032485">
    <property type="entry name" value="LRP1-like_beta_prop"/>
</dbReference>
<dbReference type="SUPFAM" id="SSF63825">
    <property type="entry name" value="YWTD domain"/>
    <property type="match status" value="1"/>
</dbReference>
<dbReference type="SMART" id="SM00135">
    <property type="entry name" value="LY"/>
    <property type="match status" value="3"/>
</dbReference>
<name>A0A8B6HHF9_MYTGA</name>
<dbReference type="PANTHER" id="PTHR46513">
    <property type="entry name" value="VITELLOGENIN RECEPTOR-LIKE PROTEIN-RELATED-RELATED"/>
    <property type="match status" value="1"/>
</dbReference>